<dbReference type="SUPFAM" id="SSF51215">
    <property type="entry name" value="Regulatory protein AraC"/>
    <property type="match status" value="1"/>
</dbReference>
<organism evidence="5 6">
    <name type="scientific">Halalkalibacter kiskunsagensis</name>
    <dbReference type="NCBI Taxonomy" id="1548599"/>
    <lineage>
        <taxon>Bacteria</taxon>
        <taxon>Bacillati</taxon>
        <taxon>Bacillota</taxon>
        <taxon>Bacilli</taxon>
        <taxon>Bacillales</taxon>
        <taxon>Bacillaceae</taxon>
        <taxon>Halalkalibacter</taxon>
    </lineage>
</organism>
<dbReference type="SMART" id="SM00342">
    <property type="entry name" value="HTH_ARAC"/>
    <property type="match status" value="1"/>
</dbReference>
<dbReference type="RefSeq" id="WP_335963568.1">
    <property type="nucleotide sequence ID" value="NZ_JAXBLX010000055.1"/>
</dbReference>
<reference evidence="5 6" key="1">
    <citation type="submission" date="2024-09" db="EMBL/GenBank/DDBJ databases">
        <authorList>
            <person name="Sun Q."/>
            <person name="Mori K."/>
        </authorList>
    </citation>
    <scope>NUCLEOTIDE SEQUENCE [LARGE SCALE GENOMIC DNA]</scope>
    <source>
        <strain evidence="5 6">NCAIM B.02610</strain>
    </source>
</reference>
<dbReference type="Gene3D" id="1.10.10.60">
    <property type="entry name" value="Homeodomain-like"/>
    <property type="match status" value="2"/>
</dbReference>
<dbReference type="EMBL" id="JBHLUX010000003">
    <property type="protein sequence ID" value="MFC0469213.1"/>
    <property type="molecule type" value="Genomic_DNA"/>
</dbReference>
<dbReference type="InterPro" id="IPR009057">
    <property type="entry name" value="Homeodomain-like_sf"/>
</dbReference>
<dbReference type="PROSITE" id="PS00041">
    <property type="entry name" value="HTH_ARAC_FAMILY_1"/>
    <property type="match status" value="1"/>
</dbReference>
<evidence type="ECO:0000313" key="6">
    <source>
        <dbReference type="Proteomes" id="UP001589838"/>
    </source>
</evidence>
<comment type="caution">
    <text evidence="5">The sequence shown here is derived from an EMBL/GenBank/DDBJ whole genome shotgun (WGS) entry which is preliminary data.</text>
</comment>
<name>A0ABV6KAU1_9BACI</name>
<dbReference type="InterPro" id="IPR020449">
    <property type="entry name" value="Tscrpt_reg_AraC-type_HTH"/>
</dbReference>
<dbReference type="InterPro" id="IPR037923">
    <property type="entry name" value="HTH-like"/>
</dbReference>
<keyword evidence="3" id="KW-0804">Transcription</keyword>
<protein>
    <submittedName>
        <fullName evidence="5">AraC family transcriptional regulator</fullName>
    </submittedName>
</protein>
<dbReference type="InterPro" id="IPR003313">
    <property type="entry name" value="AraC-bd"/>
</dbReference>
<dbReference type="PANTHER" id="PTHR43280">
    <property type="entry name" value="ARAC-FAMILY TRANSCRIPTIONAL REGULATOR"/>
    <property type="match status" value="1"/>
</dbReference>
<dbReference type="PANTHER" id="PTHR43280:SF2">
    <property type="entry name" value="HTH-TYPE TRANSCRIPTIONAL REGULATOR EXSA"/>
    <property type="match status" value="1"/>
</dbReference>
<evidence type="ECO:0000256" key="1">
    <source>
        <dbReference type="ARBA" id="ARBA00023015"/>
    </source>
</evidence>
<dbReference type="InterPro" id="IPR018062">
    <property type="entry name" value="HTH_AraC-typ_CS"/>
</dbReference>
<dbReference type="Gene3D" id="2.60.120.280">
    <property type="entry name" value="Regulatory protein AraC"/>
    <property type="match status" value="1"/>
</dbReference>
<proteinExistence type="predicted"/>
<keyword evidence="2" id="KW-0238">DNA-binding</keyword>
<keyword evidence="6" id="KW-1185">Reference proteome</keyword>
<accession>A0ABV6KAU1</accession>
<sequence length="296" mass="34745">MSTNERSYYETIGFRTHDQAAETLVDVQVVGREIVTSPAYQWDGLKRGENESFIFQYTISGEGAIDIKGNTYQLKEGQAFMVKVPDEHCYYFPPESSEWEFIFLTLKGQAASACWEKVTSQLGHIVTIPRDSRLMTHVFMIYQQAYDKDLIDQYYASARAYEFIMECYRYFKQFKSKDNLPDRVIRAREFIDTYYYRNALTIEDIANAAGLSKYYLIKRFKETIHMTPIQYLTKVRLEQAIQLLRYTDVTIKEIAIQVGYANDNYFNKVFRKVVGMSPGEFRNNKHSIPFDRLVIQ</sequence>
<evidence type="ECO:0000313" key="5">
    <source>
        <dbReference type="EMBL" id="MFC0469213.1"/>
    </source>
</evidence>
<dbReference type="Proteomes" id="UP001589838">
    <property type="component" value="Unassembled WGS sequence"/>
</dbReference>
<evidence type="ECO:0000256" key="3">
    <source>
        <dbReference type="ARBA" id="ARBA00023163"/>
    </source>
</evidence>
<evidence type="ECO:0000256" key="2">
    <source>
        <dbReference type="ARBA" id="ARBA00023125"/>
    </source>
</evidence>
<dbReference type="Pfam" id="PF12833">
    <property type="entry name" value="HTH_18"/>
    <property type="match status" value="1"/>
</dbReference>
<evidence type="ECO:0000259" key="4">
    <source>
        <dbReference type="PROSITE" id="PS01124"/>
    </source>
</evidence>
<dbReference type="PROSITE" id="PS01124">
    <property type="entry name" value="HTH_ARAC_FAMILY_2"/>
    <property type="match status" value="1"/>
</dbReference>
<dbReference type="Pfam" id="PF02311">
    <property type="entry name" value="AraC_binding"/>
    <property type="match status" value="1"/>
</dbReference>
<dbReference type="PRINTS" id="PR00032">
    <property type="entry name" value="HTHARAC"/>
</dbReference>
<dbReference type="SUPFAM" id="SSF46689">
    <property type="entry name" value="Homeodomain-like"/>
    <property type="match status" value="2"/>
</dbReference>
<dbReference type="InterPro" id="IPR018060">
    <property type="entry name" value="HTH_AraC"/>
</dbReference>
<gene>
    <name evidence="5" type="ORF">ACFFHM_01330</name>
</gene>
<keyword evidence="1" id="KW-0805">Transcription regulation</keyword>
<feature type="domain" description="HTH araC/xylS-type" evidence="4">
    <location>
        <begin position="185"/>
        <end position="284"/>
    </location>
</feature>